<dbReference type="OrthoDB" id="5450317at2"/>
<accession>A0A3N0DPP7</accession>
<protein>
    <recommendedName>
        <fullName evidence="2">Amidohydrolase-related domain-containing protein</fullName>
    </recommendedName>
</protein>
<reference evidence="3 4" key="1">
    <citation type="submission" date="2018-11" db="EMBL/GenBank/DDBJ databases">
        <authorList>
            <person name="Li F."/>
        </authorList>
    </citation>
    <scope>NUCLEOTIDE SEQUENCE [LARGE SCALE GENOMIC DNA]</scope>
    <source>
        <strain evidence="3 4">KIS18-7</strain>
    </source>
</reference>
<evidence type="ECO:0000313" key="4">
    <source>
        <dbReference type="Proteomes" id="UP000277094"/>
    </source>
</evidence>
<dbReference type="SUPFAM" id="SSF51556">
    <property type="entry name" value="Metallo-dependent hydrolases"/>
    <property type="match status" value="1"/>
</dbReference>
<dbReference type="Gene3D" id="3.20.20.140">
    <property type="entry name" value="Metal-dependent hydrolases"/>
    <property type="match status" value="1"/>
</dbReference>
<proteinExistence type="inferred from homology"/>
<dbReference type="PANTHER" id="PTHR43569:SF2">
    <property type="entry name" value="AMIDOHYDROLASE-RELATED DOMAIN-CONTAINING PROTEIN"/>
    <property type="match status" value="1"/>
</dbReference>
<dbReference type="InterPro" id="IPR032466">
    <property type="entry name" value="Metal_Hydrolase"/>
</dbReference>
<dbReference type="GO" id="GO:0016787">
    <property type="term" value="F:hydrolase activity"/>
    <property type="evidence" value="ECO:0007669"/>
    <property type="project" value="InterPro"/>
</dbReference>
<sequence>MRTRGRAMIDGTRVVDAHQHFWDLDAGYDWLGPEYGPINRSFGVDDVEPLAAAAGVDDVVLVQADDTLADTEAMIAIADAWPRVAGIVGWAPLADDVALPPVLDWFAGDSRLVGVRHLMHTEADPDWVVHADVGRGLGALEEAGLSFDLVPVLPRHLEHVPTLAERYPELTLVIDHLAKPPIADGEFTVWSELIAVAAKYPNVSAKISGLDTAAGPDRYTAAEIGPYVEHALAHFGPSRLMFGSDWPVNVLAEGYAAWWSTVNEILAGLSADERGLVLGGTATAIYKLGASS</sequence>
<dbReference type="InterPro" id="IPR052350">
    <property type="entry name" value="Metallo-dep_Lactonases"/>
</dbReference>
<name>A0A3N0DPP7_9ACTN</name>
<evidence type="ECO:0000313" key="3">
    <source>
        <dbReference type="EMBL" id="RNL77612.1"/>
    </source>
</evidence>
<evidence type="ECO:0000259" key="2">
    <source>
        <dbReference type="Pfam" id="PF04909"/>
    </source>
</evidence>
<dbReference type="PANTHER" id="PTHR43569">
    <property type="entry name" value="AMIDOHYDROLASE"/>
    <property type="match status" value="1"/>
</dbReference>
<dbReference type="Pfam" id="PF04909">
    <property type="entry name" value="Amidohydro_2"/>
    <property type="match status" value="1"/>
</dbReference>
<dbReference type="Proteomes" id="UP000277094">
    <property type="component" value="Unassembled WGS sequence"/>
</dbReference>
<feature type="domain" description="Amidohydrolase-related" evidence="2">
    <location>
        <begin position="15"/>
        <end position="288"/>
    </location>
</feature>
<organism evidence="3 4">
    <name type="scientific">Nocardioides marmorisolisilvae</name>
    <dbReference type="NCBI Taxonomy" id="1542737"/>
    <lineage>
        <taxon>Bacteria</taxon>
        <taxon>Bacillati</taxon>
        <taxon>Actinomycetota</taxon>
        <taxon>Actinomycetes</taxon>
        <taxon>Propionibacteriales</taxon>
        <taxon>Nocardioidaceae</taxon>
        <taxon>Nocardioides</taxon>
    </lineage>
</organism>
<comment type="caution">
    <text evidence="3">The sequence shown here is derived from an EMBL/GenBank/DDBJ whole genome shotgun (WGS) entry which is preliminary data.</text>
</comment>
<gene>
    <name evidence="3" type="ORF">EFL95_16520</name>
</gene>
<evidence type="ECO:0000256" key="1">
    <source>
        <dbReference type="ARBA" id="ARBA00038310"/>
    </source>
</evidence>
<dbReference type="InterPro" id="IPR006680">
    <property type="entry name" value="Amidohydro-rel"/>
</dbReference>
<dbReference type="EMBL" id="RJSG01000003">
    <property type="protein sequence ID" value="RNL77612.1"/>
    <property type="molecule type" value="Genomic_DNA"/>
</dbReference>
<comment type="similarity">
    <text evidence="1">Belongs to the metallo-dependent hydrolases superfamily.</text>
</comment>
<keyword evidence="4" id="KW-1185">Reference proteome</keyword>
<dbReference type="AlphaFoldDB" id="A0A3N0DPP7"/>